<evidence type="ECO:0000256" key="5">
    <source>
        <dbReference type="SAM" id="MobiDB-lite"/>
    </source>
</evidence>
<dbReference type="InterPro" id="IPR023772">
    <property type="entry name" value="DNA-bd_HTH_TetR-type_CS"/>
</dbReference>
<comment type="caution">
    <text evidence="7">The sequence shown here is derived from an EMBL/GenBank/DDBJ whole genome shotgun (WGS) entry which is preliminary data.</text>
</comment>
<dbReference type="Proteomes" id="UP000598467">
    <property type="component" value="Unassembled WGS sequence"/>
</dbReference>
<feature type="domain" description="HTH tetR-type" evidence="6">
    <location>
        <begin position="23"/>
        <end position="83"/>
    </location>
</feature>
<keyword evidence="2 4" id="KW-0238">DNA-binding</keyword>
<dbReference type="InterPro" id="IPR050109">
    <property type="entry name" value="HTH-type_TetR-like_transc_reg"/>
</dbReference>
<dbReference type="EMBL" id="JABFCZ010000005">
    <property type="protein sequence ID" value="MBD1545800.1"/>
    <property type="molecule type" value="Genomic_DNA"/>
</dbReference>
<feature type="region of interest" description="Disordered" evidence="5">
    <location>
        <begin position="1"/>
        <end position="22"/>
    </location>
</feature>
<dbReference type="Pfam" id="PF00440">
    <property type="entry name" value="TetR_N"/>
    <property type="match status" value="1"/>
</dbReference>
<sequence length="222" mass="24792">MDRRDVTQLDETLDEKTTPRPDTAKCRQILNGAREVFLSHGYDGASMDQIARTAGVSKGTLYVYFPGKEALFRELILKDRMKQAEALLDCAAGEGNLHDSLTKIGRVFIEQMFNAERLSTIRMVIGAIEKFPEFGVLLYDAGPKKGMETFSRFLEKYVESGELTCPDTELAACQFMDLCSSRIGKRAMFHPGQLPDQDEVNANVESAVRMFLAAYGTDKSKP</sequence>
<dbReference type="InterPro" id="IPR009057">
    <property type="entry name" value="Homeodomain-like_sf"/>
</dbReference>
<dbReference type="GO" id="GO:0003700">
    <property type="term" value="F:DNA-binding transcription factor activity"/>
    <property type="evidence" value="ECO:0007669"/>
    <property type="project" value="TreeGrafter"/>
</dbReference>
<evidence type="ECO:0000313" key="8">
    <source>
        <dbReference type="Proteomes" id="UP000598467"/>
    </source>
</evidence>
<keyword evidence="1" id="KW-0805">Transcription regulation</keyword>
<evidence type="ECO:0000259" key="6">
    <source>
        <dbReference type="PROSITE" id="PS50977"/>
    </source>
</evidence>
<dbReference type="PANTHER" id="PTHR30055">
    <property type="entry name" value="HTH-TYPE TRANSCRIPTIONAL REGULATOR RUTR"/>
    <property type="match status" value="1"/>
</dbReference>
<name>A0A926S563_9HYPH</name>
<proteinExistence type="predicted"/>
<evidence type="ECO:0000313" key="7">
    <source>
        <dbReference type="EMBL" id="MBD1545800.1"/>
    </source>
</evidence>
<dbReference type="PROSITE" id="PS01081">
    <property type="entry name" value="HTH_TETR_1"/>
    <property type="match status" value="1"/>
</dbReference>
<evidence type="ECO:0000256" key="3">
    <source>
        <dbReference type="ARBA" id="ARBA00023163"/>
    </source>
</evidence>
<dbReference type="AlphaFoldDB" id="A0A926S563"/>
<dbReference type="PROSITE" id="PS50977">
    <property type="entry name" value="HTH_TETR_2"/>
    <property type="match status" value="1"/>
</dbReference>
<accession>A0A926S563</accession>
<dbReference type="Gene3D" id="1.10.357.10">
    <property type="entry name" value="Tetracycline Repressor, domain 2"/>
    <property type="match status" value="1"/>
</dbReference>
<feature type="DNA-binding region" description="H-T-H motif" evidence="4">
    <location>
        <begin position="46"/>
        <end position="65"/>
    </location>
</feature>
<organism evidence="7 8">
    <name type="scientific">Roseibium aggregatum</name>
    <dbReference type="NCBI Taxonomy" id="187304"/>
    <lineage>
        <taxon>Bacteria</taxon>
        <taxon>Pseudomonadati</taxon>
        <taxon>Pseudomonadota</taxon>
        <taxon>Alphaproteobacteria</taxon>
        <taxon>Hyphomicrobiales</taxon>
        <taxon>Stappiaceae</taxon>
        <taxon>Roseibium</taxon>
    </lineage>
</organism>
<protein>
    <submittedName>
        <fullName evidence="7">TetR/AcrR family transcriptional regulator</fullName>
    </submittedName>
</protein>
<evidence type="ECO:0000256" key="4">
    <source>
        <dbReference type="PROSITE-ProRule" id="PRU00335"/>
    </source>
</evidence>
<dbReference type="FunFam" id="1.10.10.60:FF:000141">
    <property type="entry name" value="TetR family transcriptional regulator"/>
    <property type="match status" value="1"/>
</dbReference>
<evidence type="ECO:0000256" key="2">
    <source>
        <dbReference type="ARBA" id="ARBA00023125"/>
    </source>
</evidence>
<dbReference type="PRINTS" id="PR00455">
    <property type="entry name" value="HTHTETR"/>
</dbReference>
<keyword evidence="3" id="KW-0804">Transcription</keyword>
<dbReference type="InterPro" id="IPR001647">
    <property type="entry name" value="HTH_TetR"/>
</dbReference>
<reference evidence="7" key="1">
    <citation type="submission" date="2020-05" db="EMBL/GenBank/DDBJ databases">
        <title>Identification of trans-AT polyketide cluster in two marine bacteria, producers of a novel glutaramide-containing polyketide sesbanimide D and analogs.</title>
        <authorList>
            <person name="Kacar D."/>
            <person name="Rodriguez P."/>
            <person name="Canedo L."/>
            <person name="Gonzalez E."/>
            <person name="Galan B."/>
            <person name="De La Calle F."/>
            <person name="Garcia J.L."/>
        </authorList>
    </citation>
    <scope>NUCLEOTIDE SEQUENCE</scope>
    <source>
        <strain evidence="7">PHM038</strain>
    </source>
</reference>
<gene>
    <name evidence="7" type="ORF">HK439_05965</name>
</gene>
<dbReference type="Pfam" id="PF14246">
    <property type="entry name" value="TetR_C_7"/>
    <property type="match status" value="1"/>
</dbReference>
<dbReference type="Gene3D" id="1.10.10.60">
    <property type="entry name" value="Homeodomain-like"/>
    <property type="match status" value="1"/>
</dbReference>
<dbReference type="InterPro" id="IPR036271">
    <property type="entry name" value="Tet_transcr_reg_TetR-rel_C_sf"/>
</dbReference>
<dbReference type="PANTHER" id="PTHR30055:SF146">
    <property type="entry name" value="HTH-TYPE TRANSCRIPTIONAL DUAL REGULATOR CECR"/>
    <property type="match status" value="1"/>
</dbReference>
<evidence type="ECO:0000256" key="1">
    <source>
        <dbReference type="ARBA" id="ARBA00023015"/>
    </source>
</evidence>
<dbReference type="InterPro" id="IPR039536">
    <property type="entry name" value="TetR_C_Proteobacteria"/>
</dbReference>
<dbReference type="GO" id="GO:0000976">
    <property type="term" value="F:transcription cis-regulatory region binding"/>
    <property type="evidence" value="ECO:0007669"/>
    <property type="project" value="TreeGrafter"/>
</dbReference>
<dbReference type="SUPFAM" id="SSF48498">
    <property type="entry name" value="Tetracyclin repressor-like, C-terminal domain"/>
    <property type="match status" value="1"/>
</dbReference>
<dbReference type="SUPFAM" id="SSF46689">
    <property type="entry name" value="Homeodomain-like"/>
    <property type="match status" value="1"/>
</dbReference>